<reference evidence="1" key="1">
    <citation type="journal article" date="2014" name="Int. J. Syst. Evol. Microbiol.">
        <title>Complete genome sequence of Corynebacterium casei LMG S-19264T (=DSM 44701T), isolated from a smear-ripened cheese.</title>
        <authorList>
            <consortium name="US DOE Joint Genome Institute (JGI-PGF)"/>
            <person name="Walter F."/>
            <person name="Albersmeier A."/>
            <person name="Kalinowski J."/>
            <person name="Ruckert C."/>
        </authorList>
    </citation>
    <scope>NUCLEOTIDE SEQUENCE</scope>
    <source>
        <strain evidence="1">KCTC 32501</strain>
    </source>
</reference>
<dbReference type="PANTHER" id="PTHR35528">
    <property type="entry name" value="BLL1675 PROTEIN"/>
    <property type="match status" value="1"/>
</dbReference>
<organism evidence="1 2">
    <name type="scientific">Formosimonas limnophila</name>
    <dbReference type="NCBI Taxonomy" id="1384487"/>
    <lineage>
        <taxon>Bacteria</taxon>
        <taxon>Pseudomonadati</taxon>
        <taxon>Pseudomonadota</taxon>
        <taxon>Betaproteobacteria</taxon>
        <taxon>Burkholderiales</taxon>
        <taxon>Burkholderiaceae</taxon>
        <taxon>Formosimonas</taxon>
    </lineage>
</organism>
<dbReference type="Proteomes" id="UP000614287">
    <property type="component" value="Unassembled WGS sequence"/>
</dbReference>
<evidence type="ECO:0000313" key="1">
    <source>
        <dbReference type="EMBL" id="GHA79615.1"/>
    </source>
</evidence>
<dbReference type="PANTHER" id="PTHR35528:SF3">
    <property type="entry name" value="BLL1675 PROTEIN"/>
    <property type="match status" value="1"/>
</dbReference>
<sequence>MAERGLELTCETMRYWCLKFRSLYAKHIKKHQHRGDQWHMDEVYCRIGDEMMYLWRAVD</sequence>
<gene>
    <name evidence="1" type="ORF">GCM10009007_20710</name>
</gene>
<dbReference type="InterPro" id="IPR052183">
    <property type="entry name" value="IS_Transposase"/>
</dbReference>
<dbReference type="EMBL" id="BMZG01000016">
    <property type="protein sequence ID" value="GHA79615.1"/>
    <property type="molecule type" value="Genomic_DNA"/>
</dbReference>
<protein>
    <recommendedName>
        <fullName evidence="3">DDE domain-containing protein</fullName>
    </recommendedName>
</protein>
<proteinExistence type="predicted"/>
<evidence type="ECO:0000313" key="2">
    <source>
        <dbReference type="Proteomes" id="UP000614287"/>
    </source>
</evidence>
<name>A0A8J3G0T6_9BURK</name>
<keyword evidence="2" id="KW-1185">Reference proteome</keyword>
<accession>A0A8J3G0T6</accession>
<reference evidence="1" key="2">
    <citation type="submission" date="2020-09" db="EMBL/GenBank/DDBJ databases">
        <authorList>
            <person name="Sun Q."/>
            <person name="Kim S."/>
        </authorList>
    </citation>
    <scope>NUCLEOTIDE SEQUENCE</scope>
    <source>
        <strain evidence="1">KCTC 32501</strain>
    </source>
</reference>
<dbReference type="AlphaFoldDB" id="A0A8J3G0T6"/>
<comment type="caution">
    <text evidence="1">The sequence shown here is derived from an EMBL/GenBank/DDBJ whole genome shotgun (WGS) entry which is preliminary data.</text>
</comment>
<evidence type="ECO:0008006" key="3">
    <source>
        <dbReference type="Google" id="ProtNLM"/>
    </source>
</evidence>